<evidence type="ECO:0000313" key="8">
    <source>
        <dbReference type="Proteomes" id="UP001642482"/>
    </source>
</evidence>
<accession>A0ABP0D002</accession>
<keyword evidence="8" id="KW-1185">Reference proteome</keyword>
<evidence type="ECO:0000256" key="3">
    <source>
        <dbReference type="ARBA" id="ARBA00023015"/>
    </source>
</evidence>
<evidence type="ECO:0000259" key="6">
    <source>
        <dbReference type="SMART" id="SM00906"/>
    </source>
</evidence>
<dbReference type="InterPro" id="IPR050815">
    <property type="entry name" value="TF_fung"/>
</dbReference>
<comment type="caution">
    <text evidence="7">The sequence shown here is derived from an EMBL/GenBank/DDBJ whole genome shotgun (WGS) entry which is preliminary data.</text>
</comment>
<proteinExistence type="predicted"/>
<dbReference type="Pfam" id="PF04082">
    <property type="entry name" value="Fungal_trans"/>
    <property type="match status" value="1"/>
</dbReference>
<protein>
    <recommendedName>
        <fullName evidence="6">Xylanolytic transcriptional activator regulatory domain-containing protein</fullName>
    </recommendedName>
</protein>
<keyword evidence="3" id="KW-0805">Transcription regulation</keyword>
<dbReference type="InterPro" id="IPR007219">
    <property type="entry name" value="XnlR_reg_dom"/>
</dbReference>
<evidence type="ECO:0000256" key="1">
    <source>
        <dbReference type="ARBA" id="ARBA00004123"/>
    </source>
</evidence>
<name>A0ABP0D002_9PEZI</name>
<evidence type="ECO:0000256" key="2">
    <source>
        <dbReference type="ARBA" id="ARBA00022723"/>
    </source>
</evidence>
<dbReference type="SMART" id="SM00906">
    <property type="entry name" value="Fungal_trans"/>
    <property type="match status" value="1"/>
</dbReference>
<keyword evidence="2" id="KW-0479">Metal-binding</keyword>
<dbReference type="PANTHER" id="PTHR47338:SF4">
    <property type="entry name" value="ZN(II)2CYS6 TRANSCRIPTION FACTOR (EUROFUNG)"/>
    <property type="match status" value="1"/>
</dbReference>
<keyword evidence="4" id="KW-0804">Transcription</keyword>
<dbReference type="EMBL" id="CAWUHD010000183">
    <property type="protein sequence ID" value="CAK7237521.1"/>
    <property type="molecule type" value="Genomic_DNA"/>
</dbReference>
<evidence type="ECO:0000256" key="4">
    <source>
        <dbReference type="ARBA" id="ARBA00023163"/>
    </source>
</evidence>
<comment type="subcellular location">
    <subcellularLocation>
        <location evidence="1">Nucleus</location>
    </subcellularLocation>
</comment>
<dbReference type="Proteomes" id="UP001642482">
    <property type="component" value="Unassembled WGS sequence"/>
</dbReference>
<gene>
    <name evidence="7" type="ORF">SEUCBS140593_009995</name>
</gene>
<evidence type="ECO:0000256" key="5">
    <source>
        <dbReference type="ARBA" id="ARBA00023242"/>
    </source>
</evidence>
<evidence type="ECO:0000313" key="7">
    <source>
        <dbReference type="EMBL" id="CAK7237521.1"/>
    </source>
</evidence>
<dbReference type="PANTHER" id="PTHR47338">
    <property type="entry name" value="ZN(II)2CYS6 TRANSCRIPTION FACTOR (EUROFUNG)-RELATED"/>
    <property type="match status" value="1"/>
</dbReference>
<reference evidence="7 8" key="1">
    <citation type="submission" date="2024-01" db="EMBL/GenBank/DDBJ databases">
        <authorList>
            <person name="Allen C."/>
            <person name="Tagirdzhanova G."/>
        </authorList>
    </citation>
    <scope>NUCLEOTIDE SEQUENCE [LARGE SCALE GENOMIC DNA]</scope>
</reference>
<keyword evidence="5" id="KW-0539">Nucleus</keyword>
<organism evidence="7 8">
    <name type="scientific">Sporothrix eucalyptigena</name>
    <dbReference type="NCBI Taxonomy" id="1812306"/>
    <lineage>
        <taxon>Eukaryota</taxon>
        <taxon>Fungi</taxon>
        <taxon>Dikarya</taxon>
        <taxon>Ascomycota</taxon>
        <taxon>Pezizomycotina</taxon>
        <taxon>Sordariomycetes</taxon>
        <taxon>Sordariomycetidae</taxon>
        <taxon>Ophiostomatales</taxon>
        <taxon>Ophiostomataceae</taxon>
        <taxon>Sporothrix</taxon>
    </lineage>
</organism>
<sequence>MNALVDAYFRHSHNQPYSYFHEASFRERFAFGLLPKCLIYAVFASAIRFVDLEYFRGTSIQAIEEYARSAWLSILTDHMVAENCPNLYVAQATNMLAIVDFTAGRTSSGWLKIGLAVRIAQDLQLMHEPKSTLGLTASEEEERRRTFWSIYLLDKLVSCGQGRPPAIADEDCHVQLPCTQNAFSSGIIPKTAETLHSLLGWNTTPDGTSAVGSAFSLVVMSGSALGRCARYGLHQRDVQDALPWDSKSEFASHGSTLLLVEHHLQAEMQPLSTVAARHRRADGTVDHDVTSHIVFARTTFHLAYCLLNHSFLLRLRLQKLKCRSPPNFLTQTSEVCLKHARGLIELLGDASAAGLHVQSSFYAYSIAVAGSLLSLGANEARLEHREPDPKTVAAHQLSLNMLQEIGQIWEHASKMYFQLLLFDNQGLSLAQSLLNHPSQEMNPVVEAVFWSMVNYDTMCNSTGPVETLLGSVPLDQITTQMTDQISEQITLPGTVDLAMSFTSDGECFPVTVADSEDPASSYPLF</sequence>
<dbReference type="CDD" id="cd12148">
    <property type="entry name" value="fungal_TF_MHR"/>
    <property type="match status" value="1"/>
</dbReference>
<feature type="domain" description="Xylanolytic transcriptional activator regulatory" evidence="6">
    <location>
        <begin position="109"/>
        <end position="183"/>
    </location>
</feature>